<name>A0A5S9IUL4_UABAM</name>
<dbReference type="InterPro" id="IPR027417">
    <property type="entry name" value="P-loop_NTPase"/>
</dbReference>
<dbReference type="OrthoDB" id="273392at2"/>
<protein>
    <submittedName>
        <fullName evidence="6">Lipoprotein-releasing system ATP-binding protein LolD</fullName>
    </submittedName>
</protein>
<keyword evidence="6" id="KW-0449">Lipoprotein</keyword>
<evidence type="ECO:0000313" key="7">
    <source>
        <dbReference type="Proteomes" id="UP000326354"/>
    </source>
</evidence>
<evidence type="ECO:0000259" key="5">
    <source>
        <dbReference type="PROSITE" id="PS50893"/>
    </source>
</evidence>
<organism evidence="6 7">
    <name type="scientific">Uabimicrobium amorphum</name>
    <dbReference type="NCBI Taxonomy" id="2596890"/>
    <lineage>
        <taxon>Bacteria</taxon>
        <taxon>Pseudomonadati</taxon>
        <taxon>Planctomycetota</taxon>
        <taxon>Candidatus Uabimicrobiia</taxon>
        <taxon>Candidatus Uabimicrobiales</taxon>
        <taxon>Candidatus Uabimicrobiaceae</taxon>
        <taxon>Candidatus Uabimicrobium</taxon>
    </lineage>
</organism>
<evidence type="ECO:0000256" key="3">
    <source>
        <dbReference type="ARBA" id="ARBA00022741"/>
    </source>
</evidence>
<dbReference type="Pfam" id="PF00005">
    <property type="entry name" value="ABC_tran"/>
    <property type="match status" value="1"/>
</dbReference>
<dbReference type="SUPFAM" id="SSF52540">
    <property type="entry name" value="P-loop containing nucleoside triphosphate hydrolases"/>
    <property type="match status" value="1"/>
</dbReference>
<feature type="domain" description="ABC transporter" evidence="5">
    <location>
        <begin position="6"/>
        <end position="224"/>
    </location>
</feature>
<keyword evidence="4 6" id="KW-0067">ATP-binding</keyword>
<dbReference type="SMART" id="SM00382">
    <property type="entry name" value="AAA"/>
    <property type="match status" value="1"/>
</dbReference>
<dbReference type="AlphaFoldDB" id="A0A5S9IUL4"/>
<sequence length="224" mass="24600">MNTDRLEVESISKSFAHANSTINILQDVQFSANPGETVAIIGPSGSGKSTLLNILGLLEKPNSGSVKLGESELQELSQKEQEMFRAQHIGFVFQNHHLLPQLTALENVLLPTLVNTNIQVEANEILDFVGLKERKDFYPWQISGGECQRIAIARGIMSASKLLLCDEPTGNLDEENGQKIIGLLKEIAAKNKVVVVMVTHNVAYAKQFDTCYVLRSGRLVNEGV</sequence>
<dbReference type="InterPro" id="IPR003593">
    <property type="entry name" value="AAA+_ATPase"/>
</dbReference>
<dbReference type="PANTHER" id="PTHR24220:SF689">
    <property type="entry name" value="LIPOPROTEIN-RELEASING SYSTEM ATP-BINDING PROTEIN LOLD"/>
    <property type="match status" value="1"/>
</dbReference>
<dbReference type="InterPro" id="IPR017911">
    <property type="entry name" value="MacB-like_ATP-bd"/>
</dbReference>
<evidence type="ECO:0000256" key="4">
    <source>
        <dbReference type="ARBA" id="ARBA00022840"/>
    </source>
</evidence>
<dbReference type="EMBL" id="AP019860">
    <property type="protein sequence ID" value="BBM88194.1"/>
    <property type="molecule type" value="Genomic_DNA"/>
</dbReference>
<dbReference type="InterPro" id="IPR017871">
    <property type="entry name" value="ABC_transporter-like_CS"/>
</dbReference>
<evidence type="ECO:0000256" key="2">
    <source>
        <dbReference type="ARBA" id="ARBA00022448"/>
    </source>
</evidence>
<reference evidence="6 7" key="1">
    <citation type="submission" date="2019-08" db="EMBL/GenBank/DDBJ databases">
        <title>Complete genome sequence of Candidatus Uab amorphum.</title>
        <authorList>
            <person name="Shiratori T."/>
            <person name="Suzuki S."/>
            <person name="Kakizawa Y."/>
            <person name="Ishida K."/>
        </authorList>
    </citation>
    <scope>NUCLEOTIDE SEQUENCE [LARGE SCALE GENOMIC DNA]</scope>
    <source>
        <strain evidence="6 7">SRT547</strain>
    </source>
</reference>
<dbReference type="KEGG" id="uam:UABAM_06611"/>
<comment type="similarity">
    <text evidence="1">Belongs to the ABC transporter superfamily.</text>
</comment>
<keyword evidence="3" id="KW-0547">Nucleotide-binding</keyword>
<dbReference type="Proteomes" id="UP000326354">
    <property type="component" value="Chromosome"/>
</dbReference>
<dbReference type="InterPro" id="IPR015854">
    <property type="entry name" value="ABC_transpr_LolD-like"/>
</dbReference>
<dbReference type="PROSITE" id="PS50893">
    <property type="entry name" value="ABC_TRANSPORTER_2"/>
    <property type="match status" value="1"/>
</dbReference>
<keyword evidence="7" id="KW-1185">Reference proteome</keyword>
<dbReference type="Gene3D" id="3.40.50.300">
    <property type="entry name" value="P-loop containing nucleotide triphosphate hydrolases"/>
    <property type="match status" value="1"/>
</dbReference>
<dbReference type="RefSeq" id="WP_152021817.1">
    <property type="nucleotide sequence ID" value="NZ_AP019860.1"/>
</dbReference>
<dbReference type="PROSITE" id="PS00211">
    <property type="entry name" value="ABC_TRANSPORTER_1"/>
    <property type="match status" value="1"/>
</dbReference>
<dbReference type="CDD" id="cd03255">
    <property type="entry name" value="ABC_MJ0796_LolCDE_FtsE"/>
    <property type="match status" value="1"/>
</dbReference>
<dbReference type="GO" id="GO:0022857">
    <property type="term" value="F:transmembrane transporter activity"/>
    <property type="evidence" value="ECO:0007669"/>
    <property type="project" value="TreeGrafter"/>
</dbReference>
<dbReference type="GO" id="GO:0005886">
    <property type="term" value="C:plasma membrane"/>
    <property type="evidence" value="ECO:0007669"/>
    <property type="project" value="TreeGrafter"/>
</dbReference>
<evidence type="ECO:0000313" key="6">
    <source>
        <dbReference type="EMBL" id="BBM88194.1"/>
    </source>
</evidence>
<dbReference type="PANTHER" id="PTHR24220">
    <property type="entry name" value="IMPORT ATP-BINDING PROTEIN"/>
    <property type="match status" value="1"/>
</dbReference>
<accession>A0A5S9IUL4</accession>
<proteinExistence type="inferred from homology"/>
<keyword evidence="2" id="KW-0813">Transport</keyword>
<dbReference type="InterPro" id="IPR003439">
    <property type="entry name" value="ABC_transporter-like_ATP-bd"/>
</dbReference>
<gene>
    <name evidence="6" type="ORF">UABAM_06611</name>
</gene>
<dbReference type="GO" id="GO:0016887">
    <property type="term" value="F:ATP hydrolysis activity"/>
    <property type="evidence" value="ECO:0007669"/>
    <property type="project" value="InterPro"/>
</dbReference>
<evidence type="ECO:0000256" key="1">
    <source>
        <dbReference type="ARBA" id="ARBA00005417"/>
    </source>
</evidence>
<dbReference type="GO" id="GO:0005524">
    <property type="term" value="F:ATP binding"/>
    <property type="evidence" value="ECO:0007669"/>
    <property type="project" value="UniProtKB-KW"/>
</dbReference>